<evidence type="ECO:0000313" key="3">
    <source>
        <dbReference type="Proteomes" id="UP000027586"/>
    </source>
</evidence>
<name>A0A068SBC5_9FUNG</name>
<accession>A0A068SBC5</accession>
<feature type="region of interest" description="Disordered" evidence="1">
    <location>
        <begin position="32"/>
        <end position="69"/>
    </location>
</feature>
<dbReference type="AlphaFoldDB" id="A0A068SBC5"/>
<keyword evidence="3" id="KW-1185">Reference proteome</keyword>
<evidence type="ECO:0000313" key="2">
    <source>
        <dbReference type="EMBL" id="CDH59589.1"/>
    </source>
</evidence>
<reference evidence="2" key="1">
    <citation type="submission" date="2013-08" db="EMBL/GenBank/DDBJ databases">
        <title>Gene expansion shapes genome architecture in the human pathogen Lichtheimia corymbifera: an evolutionary genomics analysis in the ancient terrestrial Mucorales (Mucoromycotina).</title>
        <authorList>
            <person name="Schwartze V.U."/>
            <person name="Winter S."/>
            <person name="Shelest E."/>
            <person name="Marcet-Houben M."/>
            <person name="Horn F."/>
            <person name="Wehner S."/>
            <person name="Hoffmann K."/>
            <person name="Riege K."/>
            <person name="Sammeth M."/>
            <person name="Nowrousian M."/>
            <person name="Valiante V."/>
            <person name="Linde J."/>
            <person name="Jacobsen I.D."/>
            <person name="Marz M."/>
            <person name="Brakhage A.A."/>
            <person name="Gabaldon T."/>
            <person name="Bocker S."/>
            <person name="Voigt K."/>
        </authorList>
    </citation>
    <scope>NUCLEOTIDE SEQUENCE [LARGE SCALE GENOMIC DNA]</scope>
    <source>
        <strain evidence="2">FSU 9682</strain>
    </source>
</reference>
<sequence>MMNQTDKVVKHAVVLRRSDGKSIADKSTCDSNDGFVGDISIPNRRTMQQRTTTRDHGMPRQRPTPGCITPKLLYKPDT</sequence>
<proteinExistence type="predicted"/>
<gene>
    <name evidence="2" type="ORF">LCOR_10398.1</name>
</gene>
<dbReference type="EMBL" id="CBTN010000072">
    <property type="protein sequence ID" value="CDH59589.1"/>
    <property type="molecule type" value="Genomic_DNA"/>
</dbReference>
<dbReference type="Proteomes" id="UP000027586">
    <property type="component" value="Unassembled WGS sequence"/>
</dbReference>
<comment type="caution">
    <text evidence="2">The sequence shown here is derived from an EMBL/GenBank/DDBJ whole genome shotgun (WGS) entry which is preliminary data.</text>
</comment>
<organism evidence="2 3">
    <name type="scientific">Lichtheimia corymbifera JMRC:FSU:9682</name>
    <dbReference type="NCBI Taxonomy" id="1263082"/>
    <lineage>
        <taxon>Eukaryota</taxon>
        <taxon>Fungi</taxon>
        <taxon>Fungi incertae sedis</taxon>
        <taxon>Mucoromycota</taxon>
        <taxon>Mucoromycotina</taxon>
        <taxon>Mucoromycetes</taxon>
        <taxon>Mucorales</taxon>
        <taxon>Lichtheimiaceae</taxon>
        <taxon>Lichtheimia</taxon>
    </lineage>
</organism>
<evidence type="ECO:0000256" key="1">
    <source>
        <dbReference type="SAM" id="MobiDB-lite"/>
    </source>
</evidence>
<protein>
    <submittedName>
        <fullName evidence="2">Uncharacterized protein</fullName>
    </submittedName>
</protein>
<dbReference type="VEuPathDB" id="FungiDB:LCOR_10398.1"/>